<dbReference type="PANTHER" id="PTHR42718">
    <property type="entry name" value="MAJOR FACILITATOR SUPERFAMILY MULTIDRUG TRANSPORTER MFSC"/>
    <property type="match status" value="1"/>
</dbReference>
<evidence type="ECO:0000259" key="7">
    <source>
        <dbReference type="PROSITE" id="PS50850"/>
    </source>
</evidence>
<keyword evidence="4 6" id="KW-1133">Transmembrane helix</keyword>
<dbReference type="Gene3D" id="1.20.1250.20">
    <property type="entry name" value="MFS general substrate transporter like domains"/>
    <property type="match status" value="1"/>
</dbReference>
<keyword evidence="9" id="KW-1185">Reference proteome</keyword>
<keyword evidence="2" id="KW-0813">Transport</keyword>
<evidence type="ECO:0000256" key="5">
    <source>
        <dbReference type="ARBA" id="ARBA00023136"/>
    </source>
</evidence>
<feature type="transmembrane region" description="Helical" evidence="6">
    <location>
        <begin position="399"/>
        <end position="427"/>
    </location>
</feature>
<feature type="transmembrane region" description="Helical" evidence="6">
    <location>
        <begin position="303"/>
        <end position="325"/>
    </location>
</feature>
<dbReference type="OrthoDB" id="440755at2759"/>
<evidence type="ECO:0000256" key="4">
    <source>
        <dbReference type="ARBA" id="ARBA00022989"/>
    </source>
</evidence>
<dbReference type="EMBL" id="KZ302011">
    <property type="protein sequence ID" value="PFH50117.1"/>
    <property type="molecule type" value="Genomic_DNA"/>
</dbReference>
<dbReference type="SUPFAM" id="SSF103473">
    <property type="entry name" value="MFS general substrate transporter"/>
    <property type="match status" value="1"/>
</dbReference>
<protein>
    <recommendedName>
        <fullName evidence="7">Major facilitator superfamily (MFS) profile domain-containing protein</fullName>
    </recommendedName>
</protein>
<feature type="transmembrane region" description="Helical" evidence="6">
    <location>
        <begin position="103"/>
        <end position="122"/>
    </location>
</feature>
<feature type="transmembrane region" description="Helical" evidence="6">
    <location>
        <begin position="239"/>
        <end position="259"/>
    </location>
</feature>
<sequence length="536" mass="57594">MADSASNDSGRSINPANDSLHGEYHILASQSSLRKAALLFVFCFAQFLDTFNNSALFAAIPPISADLKIVNSVAVWLISAYQLTFAALLLVSGRFSDLYDPKIVFLVGSVPMGAFALGAGFVRHQVPLIVLRALMGVGNDIVTGASLTIPSALHLIVHMYPDPAAQAKAIAAFGGSAAIGNVIGLIIGSLLVTYVSWPWVFYFIAIVALFISISVLVLVPAVQRPHLSVMEKAKRFRRLDLGGVSVLTIALILFIFAVTSGSVDGWRTGRAIAPLIISVFMAVGFFVWESMIPEDMAAIPPGMWFYTNFSILTATALLPFMWWGSVQFLFSWLWQEVYGWSTIITAVHFLPLGLVSIPFMAASGFLQQLFPLKYVIIVGQLIAIAGTALFPFADTPPHYWRFAFPGMCLGTAGVTVVFATVNIAIFAVTPPKVAGMVGAIFNCSLQLGCAAGVAIITSIQTSIEKTHGGAGDYRGRAAGFWFLFAFTCFGMLAVLVFMKNTLPPLKQKAAAAEENQIQAKVANGGELKKEQDSDQP</sequence>
<name>A0A2A9NPD0_9AGAR</name>
<proteinExistence type="predicted"/>
<keyword evidence="3 6" id="KW-0812">Transmembrane</keyword>
<evidence type="ECO:0000256" key="3">
    <source>
        <dbReference type="ARBA" id="ARBA00022692"/>
    </source>
</evidence>
<evidence type="ECO:0000256" key="2">
    <source>
        <dbReference type="ARBA" id="ARBA00022448"/>
    </source>
</evidence>
<dbReference type="InterPro" id="IPR036259">
    <property type="entry name" value="MFS_trans_sf"/>
</dbReference>
<dbReference type="InterPro" id="IPR020846">
    <property type="entry name" value="MFS_dom"/>
</dbReference>
<evidence type="ECO:0000256" key="6">
    <source>
        <dbReference type="SAM" id="Phobius"/>
    </source>
</evidence>
<feature type="transmembrane region" description="Helical" evidence="6">
    <location>
        <begin position="479"/>
        <end position="498"/>
    </location>
</feature>
<accession>A0A2A9NPD0</accession>
<evidence type="ECO:0000313" key="9">
    <source>
        <dbReference type="Proteomes" id="UP000242287"/>
    </source>
</evidence>
<keyword evidence="5 6" id="KW-0472">Membrane</keyword>
<dbReference type="AlphaFoldDB" id="A0A2A9NPD0"/>
<feature type="transmembrane region" description="Helical" evidence="6">
    <location>
        <begin position="337"/>
        <end position="362"/>
    </location>
</feature>
<feature type="transmembrane region" description="Helical" evidence="6">
    <location>
        <begin position="134"/>
        <end position="157"/>
    </location>
</feature>
<dbReference type="PROSITE" id="PS50850">
    <property type="entry name" value="MFS"/>
    <property type="match status" value="1"/>
</dbReference>
<reference evidence="8 9" key="1">
    <citation type="submission" date="2014-02" db="EMBL/GenBank/DDBJ databases">
        <title>Transposable element dynamics among asymbiotic and ectomycorrhizal Amanita fungi.</title>
        <authorList>
            <consortium name="DOE Joint Genome Institute"/>
            <person name="Hess J."/>
            <person name="Skrede I."/>
            <person name="Wolfe B."/>
            <person name="LaButti K."/>
            <person name="Ohm R.A."/>
            <person name="Grigoriev I.V."/>
            <person name="Pringle A."/>
        </authorList>
    </citation>
    <scope>NUCLEOTIDE SEQUENCE [LARGE SCALE GENOMIC DNA]</scope>
    <source>
        <strain evidence="8 9">SKay4041</strain>
    </source>
</reference>
<feature type="transmembrane region" description="Helical" evidence="6">
    <location>
        <begin position="73"/>
        <end position="91"/>
    </location>
</feature>
<feature type="transmembrane region" description="Helical" evidence="6">
    <location>
        <begin position="169"/>
        <end position="193"/>
    </location>
</feature>
<dbReference type="GO" id="GO:0016020">
    <property type="term" value="C:membrane"/>
    <property type="evidence" value="ECO:0007669"/>
    <property type="project" value="UniProtKB-SubCell"/>
</dbReference>
<feature type="transmembrane region" description="Helical" evidence="6">
    <location>
        <begin position="199"/>
        <end position="219"/>
    </location>
</feature>
<feature type="transmembrane region" description="Helical" evidence="6">
    <location>
        <begin position="439"/>
        <end position="459"/>
    </location>
</feature>
<feature type="transmembrane region" description="Helical" evidence="6">
    <location>
        <begin position="36"/>
        <end position="61"/>
    </location>
</feature>
<evidence type="ECO:0000313" key="8">
    <source>
        <dbReference type="EMBL" id="PFH50117.1"/>
    </source>
</evidence>
<dbReference type="STRING" id="703135.A0A2A9NPD0"/>
<dbReference type="Pfam" id="PF07690">
    <property type="entry name" value="MFS_1"/>
    <property type="match status" value="1"/>
</dbReference>
<dbReference type="PANTHER" id="PTHR42718:SF9">
    <property type="entry name" value="MAJOR FACILITATOR SUPERFAMILY MULTIDRUG TRANSPORTER MFSC"/>
    <property type="match status" value="1"/>
</dbReference>
<dbReference type="Proteomes" id="UP000242287">
    <property type="component" value="Unassembled WGS sequence"/>
</dbReference>
<evidence type="ECO:0000256" key="1">
    <source>
        <dbReference type="ARBA" id="ARBA00004141"/>
    </source>
</evidence>
<comment type="subcellular location">
    <subcellularLocation>
        <location evidence="1">Membrane</location>
        <topology evidence="1">Multi-pass membrane protein</topology>
    </subcellularLocation>
</comment>
<feature type="domain" description="Major facilitator superfamily (MFS) profile" evidence="7">
    <location>
        <begin position="38"/>
        <end position="502"/>
    </location>
</feature>
<dbReference type="GO" id="GO:0022857">
    <property type="term" value="F:transmembrane transporter activity"/>
    <property type="evidence" value="ECO:0007669"/>
    <property type="project" value="InterPro"/>
</dbReference>
<gene>
    <name evidence="8" type="ORF">AMATHDRAFT_4276</name>
</gene>
<feature type="transmembrane region" description="Helical" evidence="6">
    <location>
        <begin position="374"/>
        <end position="393"/>
    </location>
</feature>
<dbReference type="InterPro" id="IPR011701">
    <property type="entry name" value="MFS"/>
</dbReference>
<organism evidence="8 9">
    <name type="scientific">Amanita thiersii Skay4041</name>
    <dbReference type="NCBI Taxonomy" id="703135"/>
    <lineage>
        <taxon>Eukaryota</taxon>
        <taxon>Fungi</taxon>
        <taxon>Dikarya</taxon>
        <taxon>Basidiomycota</taxon>
        <taxon>Agaricomycotina</taxon>
        <taxon>Agaricomycetes</taxon>
        <taxon>Agaricomycetidae</taxon>
        <taxon>Agaricales</taxon>
        <taxon>Pluteineae</taxon>
        <taxon>Amanitaceae</taxon>
        <taxon>Amanita</taxon>
    </lineage>
</organism>
<dbReference type="Gene3D" id="1.20.1720.10">
    <property type="entry name" value="Multidrug resistance protein D"/>
    <property type="match status" value="1"/>
</dbReference>
<feature type="transmembrane region" description="Helical" evidence="6">
    <location>
        <begin position="271"/>
        <end position="291"/>
    </location>
</feature>